<organism evidence="1 2">
    <name type="scientific">Angomonas deanei</name>
    <dbReference type="NCBI Taxonomy" id="59799"/>
    <lineage>
        <taxon>Eukaryota</taxon>
        <taxon>Discoba</taxon>
        <taxon>Euglenozoa</taxon>
        <taxon>Kinetoplastea</taxon>
        <taxon>Metakinetoplastina</taxon>
        <taxon>Trypanosomatida</taxon>
        <taxon>Trypanosomatidae</taxon>
        <taxon>Strigomonadinae</taxon>
        <taxon>Angomonas</taxon>
    </lineage>
</organism>
<reference evidence="1 2" key="1">
    <citation type="submission" date="2020-08" db="EMBL/GenBank/DDBJ databases">
        <authorList>
            <person name="Newling K."/>
            <person name="Davey J."/>
            <person name="Forrester S."/>
        </authorList>
    </citation>
    <scope>NUCLEOTIDE SEQUENCE [LARGE SCALE GENOMIC DNA]</scope>
    <source>
        <strain evidence="2">Crithidia deanei Carvalho (ATCC PRA-265)</strain>
    </source>
</reference>
<proteinExistence type="predicted"/>
<evidence type="ECO:0000313" key="1">
    <source>
        <dbReference type="EMBL" id="CAD2214390.1"/>
    </source>
</evidence>
<dbReference type="PANTHER" id="PTHR43441">
    <property type="entry name" value="RIBOSOMAL-PROTEIN-SERINE ACETYLTRANSFERASE"/>
    <property type="match status" value="1"/>
</dbReference>
<keyword evidence="2" id="KW-1185">Reference proteome</keyword>
<dbReference type="AlphaFoldDB" id="A0A7G2C3X0"/>
<dbReference type="GO" id="GO:1990189">
    <property type="term" value="F:protein N-terminal-serine acetyltransferase activity"/>
    <property type="evidence" value="ECO:0007669"/>
    <property type="project" value="TreeGrafter"/>
</dbReference>
<protein>
    <recommendedName>
        <fullName evidence="3">Acetyltransferase (GNAT) domain containing protein</fullName>
    </recommendedName>
</protein>
<evidence type="ECO:0000313" key="2">
    <source>
        <dbReference type="Proteomes" id="UP000515908"/>
    </source>
</evidence>
<sequence>MTDLRYRRLQWKCDSLNEPSRRAAERLGYVFEGIFRNATMLKGRNRDTAYYSITDEEWGRVVEPRLRAWLASDNFDSNGRQKCSLKNMTVSKL</sequence>
<dbReference type="SUPFAM" id="SSF55729">
    <property type="entry name" value="Acyl-CoA N-acyltransferases (Nat)"/>
    <property type="match status" value="1"/>
</dbReference>
<name>A0A7G2C3X0_9TRYP</name>
<accession>A0A7G2C3X0</accession>
<evidence type="ECO:0008006" key="3">
    <source>
        <dbReference type="Google" id="ProtNLM"/>
    </source>
</evidence>
<dbReference type="GO" id="GO:0008999">
    <property type="term" value="F:protein-N-terminal-alanine acetyltransferase activity"/>
    <property type="evidence" value="ECO:0007669"/>
    <property type="project" value="TreeGrafter"/>
</dbReference>
<dbReference type="Proteomes" id="UP000515908">
    <property type="component" value="Chromosome 03"/>
</dbReference>
<gene>
    <name evidence="1" type="ORF">ADEAN_000183600</name>
</gene>
<dbReference type="EMBL" id="LR877147">
    <property type="protein sequence ID" value="CAD2214390.1"/>
    <property type="molecule type" value="Genomic_DNA"/>
</dbReference>
<dbReference type="InterPro" id="IPR051908">
    <property type="entry name" value="Ribosomal_N-acetyltransferase"/>
</dbReference>
<dbReference type="VEuPathDB" id="TriTrypDB:ADEAN_000183600"/>
<dbReference type="PANTHER" id="PTHR43441:SF2">
    <property type="entry name" value="FAMILY ACETYLTRANSFERASE, PUTATIVE (AFU_ORTHOLOGUE AFUA_7G00850)-RELATED"/>
    <property type="match status" value="1"/>
</dbReference>
<dbReference type="InterPro" id="IPR016181">
    <property type="entry name" value="Acyl_CoA_acyltransferase"/>
</dbReference>
<dbReference type="Gene3D" id="3.40.630.30">
    <property type="match status" value="1"/>
</dbReference>